<keyword evidence="2" id="KW-1185">Reference proteome</keyword>
<dbReference type="Proteomes" id="UP001596242">
    <property type="component" value="Unassembled WGS sequence"/>
</dbReference>
<protein>
    <submittedName>
        <fullName evidence="1">Uncharacterized protein</fullName>
    </submittedName>
</protein>
<organism evidence="1 2">
    <name type="scientific">Streptomyces pratens</name>
    <dbReference type="NCBI Taxonomy" id="887456"/>
    <lineage>
        <taxon>Bacteria</taxon>
        <taxon>Bacillati</taxon>
        <taxon>Actinomycetota</taxon>
        <taxon>Actinomycetes</taxon>
        <taxon>Kitasatosporales</taxon>
        <taxon>Streptomycetaceae</taxon>
        <taxon>Streptomyces</taxon>
    </lineage>
</organism>
<name>A0ABW1LU45_9ACTN</name>
<evidence type="ECO:0000313" key="1">
    <source>
        <dbReference type="EMBL" id="MFC6054467.1"/>
    </source>
</evidence>
<accession>A0ABW1LU45</accession>
<proteinExistence type="predicted"/>
<evidence type="ECO:0000313" key="2">
    <source>
        <dbReference type="Proteomes" id="UP001596242"/>
    </source>
</evidence>
<reference evidence="2" key="1">
    <citation type="journal article" date="2019" name="Int. J. Syst. Evol. Microbiol.">
        <title>The Global Catalogue of Microorganisms (GCM) 10K type strain sequencing project: providing services to taxonomists for standard genome sequencing and annotation.</title>
        <authorList>
            <consortium name="The Broad Institute Genomics Platform"/>
            <consortium name="The Broad Institute Genome Sequencing Center for Infectious Disease"/>
            <person name="Wu L."/>
            <person name="Ma J."/>
        </authorList>
    </citation>
    <scope>NUCLEOTIDE SEQUENCE [LARGE SCALE GENOMIC DNA]</scope>
    <source>
        <strain evidence="2">JCM 12763</strain>
    </source>
</reference>
<dbReference type="RefSeq" id="WP_386392965.1">
    <property type="nucleotide sequence ID" value="NZ_JBHSPT010000008.1"/>
</dbReference>
<gene>
    <name evidence="1" type="ORF">ACFP50_03010</name>
</gene>
<comment type="caution">
    <text evidence="1">The sequence shown here is derived from an EMBL/GenBank/DDBJ whole genome shotgun (WGS) entry which is preliminary data.</text>
</comment>
<dbReference type="EMBL" id="JBHSPT010000008">
    <property type="protein sequence ID" value="MFC6054467.1"/>
    <property type="molecule type" value="Genomic_DNA"/>
</dbReference>
<sequence length="103" mass="11183">MSAPPATAPARAAAAPYAAALRAGRGPLFLRRADGRLLQLKRKRRRARADAVDRDVLISETAPVDVDERTQMQVVGLTDAGGTDDLFPWARLGTRALLRYAQD</sequence>